<dbReference type="Gene3D" id="3.30.450.20">
    <property type="entry name" value="PAS domain"/>
    <property type="match status" value="4"/>
</dbReference>
<keyword evidence="4" id="KW-0808">Transferase</keyword>
<dbReference type="Pfam" id="PF13426">
    <property type="entry name" value="PAS_9"/>
    <property type="match status" value="3"/>
</dbReference>
<dbReference type="EMBL" id="FMAU01000003">
    <property type="protein sequence ID" value="SCC17258.1"/>
    <property type="molecule type" value="Genomic_DNA"/>
</dbReference>
<dbReference type="NCBIfam" id="TIGR00229">
    <property type="entry name" value="sensory_box"/>
    <property type="match status" value="3"/>
</dbReference>
<gene>
    <name evidence="12" type="ORF">GA0061094_2883</name>
</gene>
<comment type="catalytic activity">
    <reaction evidence="1">
        <text>ATP + protein L-histidine = ADP + protein N-phospho-L-histidine.</text>
        <dbReference type="EC" id="2.7.13.3"/>
    </reaction>
</comment>
<dbReference type="PANTHER" id="PTHR43065:SF34">
    <property type="entry name" value="SPORULATION KINASE A"/>
    <property type="match status" value="1"/>
</dbReference>
<dbReference type="InterPro" id="IPR036097">
    <property type="entry name" value="HisK_dim/P_sf"/>
</dbReference>
<dbReference type="PROSITE" id="PS50109">
    <property type="entry name" value="HIS_KIN"/>
    <property type="match status" value="1"/>
</dbReference>
<feature type="domain" description="PAS" evidence="10">
    <location>
        <begin position="348"/>
        <end position="418"/>
    </location>
</feature>
<organism evidence="12 13">
    <name type="scientific">[Bacillus] enclensis</name>
    <dbReference type="NCBI Taxonomy" id="1402860"/>
    <lineage>
        <taxon>Bacteria</taxon>
        <taxon>Bacillati</taxon>
        <taxon>Bacillota</taxon>
        <taxon>Bacilli</taxon>
        <taxon>Bacillales</taxon>
        <taxon>Bacillaceae</taxon>
        <taxon>Rossellomorea</taxon>
    </lineage>
</organism>
<dbReference type="Pfam" id="PF02518">
    <property type="entry name" value="HATPase_c"/>
    <property type="match status" value="1"/>
</dbReference>
<feature type="domain" description="PAC" evidence="11">
    <location>
        <begin position="420"/>
        <end position="471"/>
    </location>
</feature>
<dbReference type="PROSITE" id="PS50112">
    <property type="entry name" value="PAS"/>
    <property type="match status" value="2"/>
</dbReference>
<protein>
    <recommendedName>
        <fullName evidence="2">histidine kinase</fullName>
        <ecNumber evidence="2">2.7.13.3</ecNumber>
    </recommendedName>
</protein>
<dbReference type="Pfam" id="PF08448">
    <property type="entry name" value="PAS_4"/>
    <property type="match status" value="1"/>
</dbReference>
<reference evidence="13" key="1">
    <citation type="submission" date="2016-08" db="EMBL/GenBank/DDBJ databases">
        <authorList>
            <person name="Varghese N."/>
            <person name="Submissions Spin"/>
        </authorList>
    </citation>
    <scope>NUCLEOTIDE SEQUENCE [LARGE SCALE GENOMIC DNA]</scope>
    <source>
        <strain evidence="13">SGD-1123</strain>
    </source>
</reference>
<evidence type="ECO:0000259" key="10">
    <source>
        <dbReference type="PROSITE" id="PS50112"/>
    </source>
</evidence>
<dbReference type="SMART" id="SM00387">
    <property type="entry name" value="HATPase_c"/>
    <property type="match status" value="1"/>
</dbReference>
<evidence type="ECO:0000256" key="1">
    <source>
        <dbReference type="ARBA" id="ARBA00000085"/>
    </source>
</evidence>
<dbReference type="InterPro" id="IPR004358">
    <property type="entry name" value="Sig_transdc_His_kin-like_C"/>
</dbReference>
<dbReference type="SUPFAM" id="SSF47384">
    <property type="entry name" value="Homodimeric domain of signal transducing histidine kinase"/>
    <property type="match status" value="1"/>
</dbReference>
<dbReference type="CDD" id="cd00082">
    <property type="entry name" value="HisKA"/>
    <property type="match status" value="1"/>
</dbReference>
<dbReference type="InterPro" id="IPR035965">
    <property type="entry name" value="PAS-like_dom_sf"/>
</dbReference>
<dbReference type="CDD" id="cd00075">
    <property type="entry name" value="HATPase"/>
    <property type="match status" value="1"/>
</dbReference>
<dbReference type="CDD" id="cd00130">
    <property type="entry name" value="PAS"/>
    <property type="match status" value="3"/>
</dbReference>
<evidence type="ECO:0000259" key="11">
    <source>
        <dbReference type="PROSITE" id="PS50113"/>
    </source>
</evidence>
<feature type="domain" description="PAS" evidence="10">
    <location>
        <begin position="472"/>
        <end position="527"/>
    </location>
</feature>
<dbReference type="Gene3D" id="3.30.565.10">
    <property type="entry name" value="Histidine kinase-like ATPase, C-terminal domain"/>
    <property type="match status" value="1"/>
</dbReference>
<dbReference type="PROSITE" id="PS50113">
    <property type="entry name" value="PAC"/>
    <property type="match status" value="2"/>
</dbReference>
<dbReference type="Proteomes" id="UP000181997">
    <property type="component" value="Unassembled WGS sequence"/>
</dbReference>
<evidence type="ECO:0000256" key="4">
    <source>
        <dbReference type="ARBA" id="ARBA00022679"/>
    </source>
</evidence>
<feature type="domain" description="PAC" evidence="11">
    <location>
        <begin position="545"/>
        <end position="597"/>
    </location>
</feature>
<accession>A0A0V8HH30</accession>
<keyword evidence="13" id="KW-1185">Reference proteome</keyword>
<dbReference type="Pfam" id="PF00512">
    <property type="entry name" value="HisKA"/>
    <property type="match status" value="1"/>
</dbReference>
<dbReference type="InterPro" id="IPR000014">
    <property type="entry name" value="PAS"/>
</dbReference>
<dbReference type="EC" id="2.7.13.3" evidence="2"/>
<evidence type="ECO:0000256" key="5">
    <source>
        <dbReference type="ARBA" id="ARBA00022741"/>
    </source>
</evidence>
<dbReference type="InterPro" id="IPR003594">
    <property type="entry name" value="HATPase_dom"/>
</dbReference>
<dbReference type="PANTHER" id="PTHR43065">
    <property type="entry name" value="SENSOR HISTIDINE KINASE"/>
    <property type="match status" value="1"/>
</dbReference>
<evidence type="ECO:0000256" key="2">
    <source>
        <dbReference type="ARBA" id="ARBA00012438"/>
    </source>
</evidence>
<dbReference type="OrthoDB" id="9815750at2"/>
<dbReference type="InterPro" id="IPR003661">
    <property type="entry name" value="HisK_dim/P_dom"/>
</dbReference>
<evidence type="ECO:0000256" key="3">
    <source>
        <dbReference type="ARBA" id="ARBA00022553"/>
    </source>
</evidence>
<evidence type="ECO:0000313" key="12">
    <source>
        <dbReference type="EMBL" id="SCC17258.1"/>
    </source>
</evidence>
<dbReference type="RefSeq" id="WP_058298961.1">
    <property type="nucleotide sequence ID" value="NZ_FMAU01000003.1"/>
</dbReference>
<evidence type="ECO:0000256" key="6">
    <source>
        <dbReference type="ARBA" id="ARBA00022777"/>
    </source>
</evidence>
<dbReference type="SUPFAM" id="SSF55874">
    <property type="entry name" value="ATPase domain of HSP90 chaperone/DNA topoisomerase II/histidine kinase"/>
    <property type="match status" value="1"/>
</dbReference>
<feature type="domain" description="Histidine kinase" evidence="9">
    <location>
        <begin position="610"/>
        <end position="811"/>
    </location>
</feature>
<dbReference type="InterPro" id="IPR005467">
    <property type="entry name" value="His_kinase_dom"/>
</dbReference>
<dbReference type="AlphaFoldDB" id="A0A0V8HH30"/>
<dbReference type="InterPro" id="IPR001610">
    <property type="entry name" value="PAC"/>
</dbReference>
<dbReference type="InterPro" id="IPR013656">
    <property type="entry name" value="PAS_4"/>
</dbReference>
<evidence type="ECO:0000313" key="13">
    <source>
        <dbReference type="Proteomes" id="UP000181997"/>
    </source>
</evidence>
<name>A0A0V8HH30_9BACI</name>
<keyword evidence="5" id="KW-0547">Nucleotide-binding</keyword>
<dbReference type="GO" id="GO:0005524">
    <property type="term" value="F:ATP binding"/>
    <property type="evidence" value="ECO:0007669"/>
    <property type="project" value="UniProtKB-KW"/>
</dbReference>
<keyword evidence="7" id="KW-0067">ATP-binding</keyword>
<dbReference type="SUPFAM" id="SSF55785">
    <property type="entry name" value="PYP-like sensor domain (PAS domain)"/>
    <property type="match status" value="3"/>
</dbReference>
<proteinExistence type="predicted"/>
<dbReference type="InterPro" id="IPR000700">
    <property type="entry name" value="PAS-assoc_C"/>
</dbReference>
<dbReference type="Gene3D" id="1.10.287.130">
    <property type="match status" value="1"/>
</dbReference>
<dbReference type="SMART" id="SM00086">
    <property type="entry name" value="PAC"/>
    <property type="match status" value="3"/>
</dbReference>
<dbReference type="GO" id="GO:0000155">
    <property type="term" value="F:phosphorelay sensor kinase activity"/>
    <property type="evidence" value="ECO:0007669"/>
    <property type="project" value="InterPro"/>
</dbReference>
<keyword evidence="6" id="KW-0418">Kinase</keyword>
<sequence>MAEIRPVNAISVHSIPVPAALWNPVLSTIIEANPEWEERSGIDSFDIKRLLESESEHFIYNECSYSLKRGTVEESLELLMIVPSIETRTSENEKDKQNSSSDIYQSLIRNTPTCVCIIDKNGVLTEMNESFKQLFKLTDEAIGESLCRQSPFKNPAFVNLVMKGIQGKNVQREELTFKTGDDRECTCHITISPADYNQRGAVDQVGIILHDITEKKEYENDLLSLKVELENTLRLQKTITYKIKKHQDDFVIEMAAGDLLNKLDISPSNVIGKTIQEVFDTYHLGKIQPKLKRIWVTGEELTYEDEYKGLEYIASMVPVMKDGEVTTIICSIADISLIKDIQRKLIETQEKYRSMVQYSPDNIYMLNTEGIVQEVNPAAEGQWTFPSDDMIGKHFSEFITEDQQIDTIKHFETALQGEATRYITTLNNKDGNRTHISVTNIPIRVNDKVIGIYGIGQDITARMKIAEELKEAKELLEAYFEHAGDGIALLDPAGEILKVNQHFESMFGWNEAEIIGESITILHLEEQVSQFKQNLKMVKAGKRIKDYETVRYRKDGSPIEIVFNLNPILNDTGKLIGISAIIRDLSEKKRNEDLLKKSEQLAMIGQLAAGVAHEIRNPLTTIKGFLQLMKESAEDDFHLQVIQGELDRIEIITNEFLALAKPRAVHFSMTSLTTLLTSSVEFIKMECLKQGVDVRFSVEEAEIYCDSHQIKQVVLNVMKNALEAMPEGGLLSVQLEKENGCAKISIQDNGAGIPPERMKHLGEPFYSTKEKGTGLGLMICQKIIKEHNGSFSIQSNVNDGSTVTILLPIAGKAGKEY</sequence>
<dbReference type="SMART" id="SM00091">
    <property type="entry name" value="PAS"/>
    <property type="match status" value="3"/>
</dbReference>
<dbReference type="SMART" id="SM00388">
    <property type="entry name" value="HisKA"/>
    <property type="match status" value="1"/>
</dbReference>
<evidence type="ECO:0000256" key="7">
    <source>
        <dbReference type="ARBA" id="ARBA00022840"/>
    </source>
</evidence>
<evidence type="ECO:0000259" key="9">
    <source>
        <dbReference type="PROSITE" id="PS50109"/>
    </source>
</evidence>
<keyword evidence="3" id="KW-0597">Phosphoprotein</keyword>
<keyword evidence="8" id="KW-0902">Two-component regulatory system</keyword>
<evidence type="ECO:0000256" key="8">
    <source>
        <dbReference type="ARBA" id="ARBA00023012"/>
    </source>
</evidence>
<dbReference type="PRINTS" id="PR00344">
    <property type="entry name" value="BCTRLSENSOR"/>
</dbReference>
<dbReference type="InterPro" id="IPR036890">
    <property type="entry name" value="HATPase_C_sf"/>
</dbReference>